<dbReference type="GO" id="GO:0005737">
    <property type="term" value="C:cytoplasm"/>
    <property type="evidence" value="ECO:0007669"/>
    <property type="project" value="UniProtKB-ARBA"/>
</dbReference>
<dbReference type="PANTHER" id="PTHR44027">
    <property type="entry name" value="DNAJ HOMOLOG SUBFAMILY C MEMBER 5 HOMOLOG"/>
    <property type="match status" value="1"/>
</dbReference>
<dbReference type="SMART" id="SM00271">
    <property type="entry name" value="DnaJ"/>
    <property type="match status" value="1"/>
</dbReference>
<keyword evidence="5" id="KW-0449">Lipoprotein</keyword>
<accession>A0A6G0I4Z4</accession>
<comment type="caution">
    <text evidence="8">The sequence shown here is derived from an EMBL/GenBank/DDBJ whole genome shotgun (WGS) entry which is preliminary data.</text>
</comment>
<dbReference type="CDD" id="cd06257">
    <property type="entry name" value="DnaJ"/>
    <property type="match status" value="1"/>
</dbReference>
<dbReference type="PANTHER" id="PTHR44027:SF2">
    <property type="entry name" value="DNAJ HOMOLOG SUBFAMILY C MEMBER 5G"/>
    <property type="match status" value="1"/>
</dbReference>
<feature type="compositionally biased region" description="Polar residues" evidence="6">
    <location>
        <begin position="240"/>
        <end position="266"/>
    </location>
</feature>
<name>A0A6G0I4Z4_LARCR</name>
<dbReference type="FunFam" id="1.10.287.110:FF:000017">
    <property type="entry name" value="dnaJ homolog subfamily C member 5"/>
    <property type="match status" value="1"/>
</dbReference>
<dbReference type="GO" id="GO:0016020">
    <property type="term" value="C:membrane"/>
    <property type="evidence" value="ECO:0007669"/>
    <property type="project" value="UniProtKB-SubCell"/>
</dbReference>
<sequence>MAEPNPSRPQRKMSTAGESVYKVLGLEKGASPEDIKKAYRKLALKYHPDKNPDNPEAAEKFKEINNANSILNDETKRKIYDEYGSMGLYVSEQFGEESVKYYFLMSKWWFKGLVMCCTLFTCCCCCCCCCFCCGKCKPPDDDENYQYVNPEDLEAQIKAEQDGGYTVIIGQPTSNLGPESPEGQSQPIPLPMPMPMPPAEPQPATSPAGEENPGETLPDLSSPSYDPATFDCCQRRRDQPAQSHQPTRANASILTPASTNQPTNPQIYPPDDTCKEGTQRLLRGTHVTDDCSRKLNWLGSENSTLVPRFPSSSPHTSF</sequence>
<keyword evidence="4" id="KW-0143">Chaperone</keyword>
<evidence type="ECO:0000259" key="7">
    <source>
        <dbReference type="PROSITE" id="PS50076"/>
    </source>
</evidence>
<dbReference type="PROSITE" id="PS00636">
    <property type="entry name" value="DNAJ_1"/>
    <property type="match status" value="1"/>
</dbReference>
<proteinExistence type="predicted"/>
<feature type="domain" description="J" evidence="7">
    <location>
        <begin position="19"/>
        <end position="84"/>
    </location>
</feature>
<comment type="subcellular location">
    <subcellularLocation>
        <location evidence="1">Membrane</location>
        <topology evidence="1">Lipid-anchor</topology>
    </subcellularLocation>
</comment>
<dbReference type="Proteomes" id="UP000424527">
    <property type="component" value="Unassembled WGS sequence"/>
</dbReference>
<organism evidence="8 9">
    <name type="scientific">Larimichthys crocea</name>
    <name type="common">Large yellow croaker</name>
    <name type="synonym">Pseudosciaena crocea</name>
    <dbReference type="NCBI Taxonomy" id="215358"/>
    <lineage>
        <taxon>Eukaryota</taxon>
        <taxon>Metazoa</taxon>
        <taxon>Chordata</taxon>
        <taxon>Craniata</taxon>
        <taxon>Vertebrata</taxon>
        <taxon>Euteleostomi</taxon>
        <taxon>Actinopterygii</taxon>
        <taxon>Neopterygii</taxon>
        <taxon>Teleostei</taxon>
        <taxon>Neoteleostei</taxon>
        <taxon>Acanthomorphata</taxon>
        <taxon>Eupercaria</taxon>
        <taxon>Sciaenidae</taxon>
        <taxon>Larimichthys</taxon>
    </lineage>
</organism>
<dbReference type="PROSITE" id="PS50076">
    <property type="entry name" value="DNAJ_2"/>
    <property type="match status" value="1"/>
</dbReference>
<evidence type="ECO:0000256" key="6">
    <source>
        <dbReference type="SAM" id="MobiDB-lite"/>
    </source>
</evidence>
<evidence type="ECO:0000256" key="4">
    <source>
        <dbReference type="ARBA" id="ARBA00023186"/>
    </source>
</evidence>
<feature type="region of interest" description="Disordered" evidence="6">
    <location>
        <begin position="168"/>
        <end position="277"/>
    </location>
</feature>
<evidence type="ECO:0000256" key="2">
    <source>
        <dbReference type="ARBA" id="ARBA00023136"/>
    </source>
</evidence>
<dbReference type="EMBL" id="REGW02000014">
    <property type="protein sequence ID" value="KAE8286535.1"/>
    <property type="molecule type" value="Genomic_DNA"/>
</dbReference>
<dbReference type="SUPFAM" id="SSF46565">
    <property type="entry name" value="Chaperone J-domain"/>
    <property type="match status" value="1"/>
</dbReference>
<feature type="compositionally biased region" description="Polar residues" evidence="6">
    <location>
        <begin position="171"/>
        <end position="186"/>
    </location>
</feature>
<dbReference type="InterPro" id="IPR001623">
    <property type="entry name" value="DnaJ_domain"/>
</dbReference>
<evidence type="ECO:0000256" key="1">
    <source>
        <dbReference type="ARBA" id="ARBA00004635"/>
    </source>
</evidence>
<dbReference type="PRINTS" id="PR00625">
    <property type="entry name" value="JDOMAIN"/>
</dbReference>
<dbReference type="InterPro" id="IPR051434">
    <property type="entry name" value="DnaJ_C_subfamily_member5"/>
</dbReference>
<dbReference type="InterPro" id="IPR036869">
    <property type="entry name" value="J_dom_sf"/>
</dbReference>
<evidence type="ECO:0000256" key="5">
    <source>
        <dbReference type="ARBA" id="ARBA00023288"/>
    </source>
</evidence>
<dbReference type="InterPro" id="IPR018253">
    <property type="entry name" value="DnaJ_domain_CS"/>
</dbReference>
<reference evidence="8 9" key="1">
    <citation type="submission" date="2019-07" db="EMBL/GenBank/DDBJ databases">
        <title>Chromosome genome assembly for large yellow croaker.</title>
        <authorList>
            <person name="Xiao S."/>
        </authorList>
    </citation>
    <scope>NUCLEOTIDE SEQUENCE [LARGE SCALE GENOMIC DNA]</scope>
    <source>
        <strain evidence="8">JMULYC20181020</strain>
        <tissue evidence="8">Muscle</tissue>
    </source>
</reference>
<evidence type="ECO:0000256" key="3">
    <source>
        <dbReference type="ARBA" id="ARBA00023139"/>
    </source>
</evidence>
<keyword evidence="2" id="KW-0472">Membrane</keyword>
<keyword evidence="9" id="KW-1185">Reference proteome</keyword>
<dbReference type="Pfam" id="PF00226">
    <property type="entry name" value="DnaJ"/>
    <property type="match status" value="1"/>
</dbReference>
<feature type="compositionally biased region" description="Pro residues" evidence="6">
    <location>
        <begin position="188"/>
        <end position="201"/>
    </location>
</feature>
<protein>
    <submittedName>
        <fullName evidence="8">DnaJ-like protein subfamily C member 5</fullName>
    </submittedName>
</protein>
<gene>
    <name evidence="8" type="ORF">D5F01_LYC14470</name>
</gene>
<dbReference type="AlphaFoldDB" id="A0A6G0I4Z4"/>
<evidence type="ECO:0000313" key="9">
    <source>
        <dbReference type="Proteomes" id="UP000424527"/>
    </source>
</evidence>
<keyword evidence="3" id="KW-0564">Palmitate</keyword>
<dbReference type="Gene3D" id="1.10.287.110">
    <property type="entry name" value="DnaJ domain"/>
    <property type="match status" value="1"/>
</dbReference>
<evidence type="ECO:0000313" key="8">
    <source>
        <dbReference type="EMBL" id="KAE8286535.1"/>
    </source>
</evidence>